<protein>
    <recommendedName>
        <fullName evidence="1">KIB1-4 beta-propeller domain-containing protein</fullName>
    </recommendedName>
</protein>
<dbReference type="InterPro" id="IPR005174">
    <property type="entry name" value="KIB1-4_b-propeller"/>
</dbReference>
<proteinExistence type="predicted"/>
<dbReference type="InterPro" id="IPR050942">
    <property type="entry name" value="F-box_BR-signaling"/>
</dbReference>
<sequence length="216" mass="24987">MPLLNPVSGVQIQLPSITTLPYVCDYVEADRRYFLYKAILSLPPPADGSGDFTVILLHNPFRLHDDDYDDFSNMAIAKVGDNSWTSLPRASHGSIADIIPHKGQLYGVDVGGVLHVWDHHHLTSGPKSTLEIRFYCGMTKLLVESLNRKLYMLYKGLYYDTFMAIRLDADNPEFIPEDDLGDNVFFRWFKYLIFRLCNKISRAWRELHLLHRRRLL</sequence>
<keyword evidence="3" id="KW-1185">Reference proteome</keyword>
<dbReference type="Gramene" id="ONK78494">
    <property type="protein sequence ID" value="ONK78494"/>
    <property type="gene ID" value="A4U43_C02F19370"/>
</dbReference>
<dbReference type="Pfam" id="PF03478">
    <property type="entry name" value="Beta-prop_KIB1-4"/>
    <property type="match status" value="1"/>
</dbReference>
<organism evidence="2 3">
    <name type="scientific">Asparagus officinalis</name>
    <name type="common">Garden asparagus</name>
    <dbReference type="NCBI Taxonomy" id="4686"/>
    <lineage>
        <taxon>Eukaryota</taxon>
        <taxon>Viridiplantae</taxon>
        <taxon>Streptophyta</taxon>
        <taxon>Embryophyta</taxon>
        <taxon>Tracheophyta</taxon>
        <taxon>Spermatophyta</taxon>
        <taxon>Magnoliopsida</taxon>
        <taxon>Liliopsida</taxon>
        <taxon>Asparagales</taxon>
        <taxon>Asparagaceae</taxon>
        <taxon>Asparagoideae</taxon>
        <taxon>Asparagus</taxon>
    </lineage>
</organism>
<gene>
    <name evidence="2" type="ORF">A4U43_C02F19370</name>
</gene>
<name>A0A5P1FK99_ASPOF</name>
<feature type="domain" description="KIB1-4 beta-propeller" evidence="1">
    <location>
        <begin position="3"/>
        <end position="186"/>
    </location>
</feature>
<reference evidence="3" key="1">
    <citation type="journal article" date="2017" name="Nat. Commun.">
        <title>The asparagus genome sheds light on the origin and evolution of a young Y chromosome.</title>
        <authorList>
            <person name="Harkess A."/>
            <person name="Zhou J."/>
            <person name="Xu C."/>
            <person name="Bowers J.E."/>
            <person name="Van der Hulst R."/>
            <person name="Ayyampalayam S."/>
            <person name="Mercati F."/>
            <person name="Riccardi P."/>
            <person name="McKain M.R."/>
            <person name="Kakrana A."/>
            <person name="Tang H."/>
            <person name="Ray J."/>
            <person name="Groenendijk J."/>
            <person name="Arikit S."/>
            <person name="Mathioni S.M."/>
            <person name="Nakano M."/>
            <person name="Shan H."/>
            <person name="Telgmann-Rauber A."/>
            <person name="Kanno A."/>
            <person name="Yue Z."/>
            <person name="Chen H."/>
            <person name="Li W."/>
            <person name="Chen Y."/>
            <person name="Xu X."/>
            <person name="Zhang Y."/>
            <person name="Luo S."/>
            <person name="Chen H."/>
            <person name="Gao J."/>
            <person name="Mao Z."/>
            <person name="Pires J.C."/>
            <person name="Luo M."/>
            <person name="Kudrna D."/>
            <person name="Wing R.A."/>
            <person name="Meyers B.C."/>
            <person name="Yi K."/>
            <person name="Kong H."/>
            <person name="Lavrijsen P."/>
            <person name="Sunseri F."/>
            <person name="Falavigna A."/>
            <person name="Ye Y."/>
            <person name="Leebens-Mack J.H."/>
            <person name="Chen G."/>
        </authorList>
    </citation>
    <scope>NUCLEOTIDE SEQUENCE [LARGE SCALE GENOMIC DNA]</scope>
    <source>
        <strain evidence="3">cv. DH0086</strain>
    </source>
</reference>
<dbReference type="PANTHER" id="PTHR44259">
    <property type="entry name" value="OS07G0183000 PROTEIN-RELATED"/>
    <property type="match status" value="1"/>
</dbReference>
<dbReference type="EMBL" id="CM007382">
    <property type="protein sequence ID" value="ONK78494.1"/>
    <property type="molecule type" value="Genomic_DNA"/>
</dbReference>
<dbReference type="Proteomes" id="UP000243459">
    <property type="component" value="Chromosome 2"/>
</dbReference>
<dbReference type="AlphaFoldDB" id="A0A5P1FK99"/>
<evidence type="ECO:0000313" key="3">
    <source>
        <dbReference type="Proteomes" id="UP000243459"/>
    </source>
</evidence>
<evidence type="ECO:0000259" key="1">
    <source>
        <dbReference type="Pfam" id="PF03478"/>
    </source>
</evidence>
<evidence type="ECO:0000313" key="2">
    <source>
        <dbReference type="EMBL" id="ONK78494.1"/>
    </source>
</evidence>
<accession>A0A5P1FK99</accession>